<keyword evidence="2" id="KW-0812">Transmembrane</keyword>
<proteinExistence type="predicted"/>
<reference evidence="3 4" key="1">
    <citation type="submission" date="2019-09" db="EMBL/GenBank/DDBJ databases">
        <title>Draft genome sequence of the Ebosin-producing strain Streptomyces sp. 139.</title>
        <authorList>
            <person name="Ai L."/>
            <person name="Geng M."/>
            <person name="Ma M."/>
            <person name="Bai L."/>
        </authorList>
    </citation>
    <scope>NUCLEOTIDE SEQUENCE [LARGE SCALE GENOMIC DNA]</scope>
    <source>
        <strain evidence="3 4">139</strain>
    </source>
</reference>
<evidence type="ECO:0000313" key="4">
    <source>
        <dbReference type="Proteomes" id="UP000324308"/>
    </source>
</evidence>
<feature type="region of interest" description="Disordered" evidence="1">
    <location>
        <begin position="1"/>
        <end position="73"/>
    </location>
</feature>
<name>A0ABX5ZLI3_STRTE</name>
<keyword evidence="4" id="KW-1185">Reference proteome</keyword>
<keyword evidence="2" id="KW-1133">Transmembrane helix</keyword>
<evidence type="ECO:0008006" key="5">
    <source>
        <dbReference type="Google" id="ProtNLM"/>
    </source>
</evidence>
<protein>
    <recommendedName>
        <fullName evidence="5">Serine/threonine protein kinase</fullName>
    </recommendedName>
</protein>
<evidence type="ECO:0000313" key="3">
    <source>
        <dbReference type="EMBL" id="QER85134.1"/>
    </source>
</evidence>
<evidence type="ECO:0000256" key="1">
    <source>
        <dbReference type="SAM" id="MobiDB-lite"/>
    </source>
</evidence>
<dbReference type="EMBL" id="CP043959">
    <property type="protein sequence ID" value="QER85134.1"/>
    <property type="molecule type" value="Genomic_DNA"/>
</dbReference>
<feature type="transmembrane region" description="Helical" evidence="2">
    <location>
        <begin position="80"/>
        <end position="103"/>
    </location>
</feature>
<feature type="region of interest" description="Disordered" evidence="1">
    <location>
        <begin position="105"/>
        <end position="166"/>
    </location>
</feature>
<keyword evidence="2" id="KW-0472">Membrane</keyword>
<dbReference type="RefSeq" id="WP_150152241.1">
    <property type="nucleotide sequence ID" value="NZ_CP043959.1"/>
</dbReference>
<dbReference type="Proteomes" id="UP000324308">
    <property type="component" value="Chromosome"/>
</dbReference>
<feature type="compositionally biased region" description="Low complexity" evidence="1">
    <location>
        <begin position="141"/>
        <end position="163"/>
    </location>
</feature>
<feature type="compositionally biased region" description="Low complexity" evidence="1">
    <location>
        <begin position="31"/>
        <end position="52"/>
    </location>
</feature>
<feature type="compositionally biased region" description="Basic and acidic residues" evidence="1">
    <location>
        <begin position="8"/>
        <end position="17"/>
    </location>
</feature>
<evidence type="ECO:0000256" key="2">
    <source>
        <dbReference type="SAM" id="Phobius"/>
    </source>
</evidence>
<sequence length="320" mass="33473">MTGGQRYWNEDTQRWEDGTTAPATPPPPPVRSSSARPDVGPGGVPDPDAPTGVLPPLPAENWSLPEPPRPAARPFAGRRLVWGVLGGAAAAGVAVALILTSVLGDDGTDGRPGDRAGGAAGTQAPPPADEEAPGPTDVGTSGVEPSSDPSSSPSGGTPELPEGYELHEDPEGFTIARPTGWERESVTSQHGMDVVNYRAPDGFRRLQVYEIAEPSPEESFEVFLSDGTPKAEGFEKVALLPVETGETSGMRLEYRAHSLRGEPEVGSWHIQDVRFRAPGDGKVYAIAAYGAATDGIDPELDLVLTALAHFCPPSTTCSPE</sequence>
<accession>A0ABX5ZLI3</accession>
<organism evidence="3 4">
    <name type="scientific">Streptomyces tendae</name>
    <dbReference type="NCBI Taxonomy" id="1932"/>
    <lineage>
        <taxon>Bacteria</taxon>
        <taxon>Bacillati</taxon>
        <taxon>Actinomycetota</taxon>
        <taxon>Actinomycetes</taxon>
        <taxon>Kitasatosporales</taxon>
        <taxon>Streptomycetaceae</taxon>
        <taxon>Streptomyces</taxon>
    </lineage>
</organism>
<gene>
    <name evidence="3" type="ORF">F3L20_03950</name>
</gene>